<evidence type="ECO:0000256" key="1">
    <source>
        <dbReference type="SAM" id="MobiDB-lite"/>
    </source>
</evidence>
<organism evidence="2 3">
    <name type="scientific">Parelaphostrongylus tenuis</name>
    <name type="common">Meningeal worm</name>
    <dbReference type="NCBI Taxonomy" id="148309"/>
    <lineage>
        <taxon>Eukaryota</taxon>
        <taxon>Metazoa</taxon>
        <taxon>Ecdysozoa</taxon>
        <taxon>Nematoda</taxon>
        <taxon>Chromadorea</taxon>
        <taxon>Rhabditida</taxon>
        <taxon>Rhabditina</taxon>
        <taxon>Rhabditomorpha</taxon>
        <taxon>Strongyloidea</taxon>
        <taxon>Metastrongylidae</taxon>
        <taxon>Parelaphostrongylus</taxon>
    </lineage>
</organism>
<sequence length="147" mass="15790">MMAPYASQLTATPTSNPAPSPQQLNKISQPHMKTPDEVAAANTVLSAQKTMQSSAAAQNIQRQFGLQMMQPSTGQHQAAMMQAAAAQAQMAQMHHLYMQQMAAGARGGQFPMAAASAGPHEMAQLVALQALQQQQQQNHFASMFQQK</sequence>
<feature type="region of interest" description="Disordered" evidence="1">
    <location>
        <begin position="1"/>
        <end position="28"/>
    </location>
</feature>
<accession>A0AAD5RBX7</accession>
<dbReference type="AlphaFoldDB" id="A0AAD5RBX7"/>
<name>A0AAD5RBX7_PARTN</name>
<dbReference type="EMBL" id="JAHQIW010007237">
    <property type="protein sequence ID" value="KAJ1373196.1"/>
    <property type="molecule type" value="Genomic_DNA"/>
</dbReference>
<dbReference type="Proteomes" id="UP001196413">
    <property type="component" value="Unassembled WGS sequence"/>
</dbReference>
<protein>
    <submittedName>
        <fullName evidence="2">Uncharacterized protein</fullName>
    </submittedName>
</protein>
<reference evidence="2" key="1">
    <citation type="submission" date="2021-06" db="EMBL/GenBank/DDBJ databases">
        <title>Parelaphostrongylus tenuis whole genome reference sequence.</title>
        <authorList>
            <person name="Garwood T.J."/>
            <person name="Larsen P.A."/>
            <person name="Fountain-Jones N.M."/>
            <person name="Garbe J.R."/>
            <person name="Macchietto M.G."/>
            <person name="Kania S.A."/>
            <person name="Gerhold R.W."/>
            <person name="Richards J.E."/>
            <person name="Wolf T.M."/>
        </authorList>
    </citation>
    <scope>NUCLEOTIDE SEQUENCE</scope>
    <source>
        <strain evidence="2">MNPRO001-30</strain>
        <tissue evidence="2">Meninges</tissue>
    </source>
</reference>
<keyword evidence="3" id="KW-1185">Reference proteome</keyword>
<evidence type="ECO:0000313" key="2">
    <source>
        <dbReference type="EMBL" id="KAJ1373196.1"/>
    </source>
</evidence>
<proteinExistence type="predicted"/>
<comment type="caution">
    <text evidence="2">The sequence shown here is derived from an EMBL/GenBank/DDBJ whole genome shotgun (WGS) entry which is preliminary data.</text>
</comment>
<evidence type="ECO:0000313" key="3">
    <source>
        <dbReference type="Proteomes" id="UP001196413"/>
    </source>
</evidence>
<gene>
    <name evidence="2" type="ORF">KIN20_035543</name>
</gene>